<dbReference type="EMBL" id="JAUSTF010000002">
    <property type="protein sequence ID" value="MDQ0180061.1"/>
    <property type="molecule type" value="Genomic_DNA"/>
</dbReference>
<evidence type="ECO:0000313" key="3">
    <source>
        <dbReference type="Proteomes" id="UP001230951"/>
    </source>
</evidence>
<sequence>MSNHRFRWRKPGLHVAVPLCLVLSLGLGLSACSMEGNSVGQDSTLQSNLDNQKKAASAYLAANRGEGIERIEFTEPGRVPGIGATWGASAVVTVAGKGYQETLVLDGSRIGQAMPGELGVPKVTPSPGATSVPVVLVLSDGSSEVLP</sequence>
<accession>A0AAW8DCY3</accession>
<proteinExistence type="predicted"/>
<reference evidence="1 3" key="1">
    <citation type="submission" date="2023-07" db="EMBL/GenBank/DDBJ databases">
        <title>Sorghum-associated microbial communities from plants grown in Nebraska, USA.</title>
        <authorList>
            <person name="Schachtman D."/>
        </authorList>
    </citation>
    <scope>NUCLEOTIDE SEQUENCE</scope>
    <source>
        <strain evidence="1">DS1006</strain>
        <strain evidence="2 3">DS1016</strain>
    </source>
</reference>
<gene>
    <name evidence="1" type="ORF">J2S90_000226</name>
    <name evidence="2" type="ORF">J2S93_001477</name>
</gene>
<evidence type="ECO:0000313" key="2">
    <source>
        <dbReference type="EMBL" id="MDQ0180061.1"/>
    </source>
</evidence>
<evidence type="ECO:0000313" key="4">
    <source>
        <dbReference type="Proteomes" id="UP001242995"/>
    </source>
</evidence>
<dbReference type="PROSITE" id="PS51257">
    <property type="entry name" value="PROKAR_LIPOPROTEIN"/>
    <property type="match status" value="1"/>
</dbReference>
<evidence type="ECO:0000313" key="1">
    <source>
        <dbReference type="EMBL" id="MDP9903286.1"/>
    </source>
</evidence>
<dbReference type="Proteomes" id="UP001230951">
    <property type="component" value="Unassembled WGS sequence"/>
</dbReference>
<comment type="caution">
    <text evidence="1">The sequence shown here is derived from an EMBL/GenBank/DDBJ whole genome shotgun (WGS) entry which is preliminary data.</text>
</comment>
<dbReference type="AlphaFoldDB" id="A0AAW8DCY3"/>
<organism evidence="1 4">
    <name type="scientific">Arthrobacter bambusae</name>
    <dbReference type="NCBI Taxonomy" id="1338426"/>
    <lineage>
        <taxon>Bacteria</taxon>
        <taxon>Bacillati</taxon>
        <taxon>Actinomycetota</taxon>
        <taxon>Actinomycetes</taxon>
        <taxon>Micrococcales</taxon>
        <taxon>Micrococcaceae</taxon>
        <taxon>Arthrobacter</taxon>
    </lineage>
</organism>
<dbReference type="Proteomes" id="UP001242995">
    <property type="component" value="Unassembled WGS sequence"/>
</dbReference>
<keyword evidence="3" id="KW-1185">Reference proteome</keyword>
<dbReference type="EMBL" id="JAUSRG010000001">
    <property type="protein sequence ID" value="MDP9903286.1"/>
    <property type="molecule type" value="Genomic_DNA"/>
</dbReference>
<protein>
    <recommendedName>
        <fullName evidence="5">IPT/TIG domain-containing protein</fullName>
    </recommendedName>
</protein>
<name>A0AAW8DCY3_9MICC</name>
<evidence type="ECO:0008006" key="5">
    <source>
        <dbReference type="Google" id="ProtNLM"/>
    </source>
</evidence>